<keyword evidence="6 7" id="KW-0472">Membrane</keyword>
<feature type="transmembrane region" description="Helical" evidence="7">
    <location>
        <begin position="230"/>
        <end position="247"/>
    </location>
</feature>
<feature type="transmembrane region" description="Helical" evidence="7">
    <location>
        <begin position="12"/>
        <end position="40"/>
    </location>
</feature>
<reference evidence="9 10" key="1">
    <citation type="submission" date="2018-03" db="EMBL/GenBank/DDBJ databases">
        <title>Genomic Encyclopedia of Archaeal and Bacterial Type Strains, Phase II (KMG-II): from individual species to whole genera.</title>
        <authorList>
            <person name="Goeker M."/>
        </authorList>
    </citation>
    <scope>NUCLEOTIDE SEQUENCE [LARGE SCALE GENOMIC DNA]</scope>
    <source>
        <strain evidence="9 10">DSM 45601</strain>
    </source>
</reference>
<keyword evidence="5 7" id="KW-1133">Transmembrane helix</keyword>
<dbReference type="SUPFAM" id="SSF103473">
    <property type="entry name" value="MFS general substrate transporter"/>
    <property type="match status" value="1"/>
</dbReference>
<feature type="transmembrane region" description="Helical" evidence="7">
    <location>
        <begin position="106"/>
        <end position="127"/>
    </location>
</feature>
<evidence type="ECO:0000313" key="9">
    <source>
        <dbReference type="EMBL" id="PRY01768.1"/>
    </source>
</evidence>
<dbReference type="Pfam" id="PF07690">
    <property type="entry name" value="MFS_1"/>
    <property type="match status" value="1"/>
</dbReference>
<feature type="transmembrane region" description="Helical" evidence="7">
    <location>
        <begin position="81"/>
        <end position="100"/>
    </location>
</feature>
<sequence>MTELTPKAGRREWIGLAVLVLPALLASMDLSVLFMALPWLSASLEPTGPQQLWIMDIYGFLLAGLLVTMGTLGDRIGRRRLLLIGGVAFGAASVLAAYSSSPEMLIAARALLGIGGAILAPSTLSLIRNMFHDENQRNVAVGVWTGAFSGGIALGPLFGGLLLEYFWWGSVFLVNVPVMVLLLIAGPLLLPEFKDPNPGRFDLVSAVLSIAAVLPIIYGIKEVAANGLEWAPLAFIVVGLFVGYAFVRRQNALPDPLIDTSLFRRSEFSASIGALTMLAFASAGVGMQVTQYMQLILGLGPFEAALWMIPTLFGTVIGVALGTQLVKRFRPGFIVGAGLGIIAVGFAVLTQITVESTLMTIIGGYIAVTLGTGMVATLANNMVITTAPPERAGAAAALSETGGEFGGALGIAIMGSIAVGVYHGTMVQSLPDGLSPEAAEAASGTLGGAAAVAAELPGELGGQLLDAAHLAFTNGINVLAVVGVVIMLTGAVVVSTLLRKVRTPSENAELSG</sequence>
<evidence type="ECO:0000256" key="1">
    <source>
        <dbReference type="ARBA" id="ARBA00004651"/>
    </source>
</evidence>
<dbReference type="PROSITE" id="PS50850">
    <property type="entry name" value="MFS"/>
    <property type="match status" value="1"/>
</dbReference>
<evidence type="ECO:0000313" key="10">
    <source>
        <dbReference type="Proteomes" id="UP000237846"/>
    </source>
</evidence>
<organism evidence="9 10">
    <name type="scientific">Allonocardiopsis opalescens</name>
    <dbReference type="NCBI Taxonomy" id="1144618"/>
    <lineage>
        <taxon>Bacteria</taxon>
        <taxon>Bacillati</taxon>
        <taxon>Actinomycetota</taxon>
        <taxon>Actinomycetes</taxon>
        <taxon>Streptosporangiales</taxon>
        <taxon>Allonocardiopsis</taxon>
    </lineage>
</organism>
<keyword evidence="10" id="KW-1185">Reference proteome</keyword>
<evidence type="ECO:0000256" key="3">
    <source>
        <dbReference type="ARBA" id="ARBA00022475"/>
    </source>
</evidence>
<feature type="transmembrane region" description="Helical" evidence="7">
    <location>
        <begin position="405"/>
        <end position="425"/>
    </location>
</feature>
<comment type="subcellular location">
    <subcellularLocation>
        <location evidence="1">Cell membrane</location>
        <topology evidence="1">Multi-pass membrane protein</topology>
    </subcellularLocation>
</comment>
<feature type="transmembrane region" description="Helical" evidence="7">
    <location>
        <begin position="268"/>
        <end position="287"/>
    </location>
</feature>
<dbReference type="PANTHER" id="PTHR42718:SF47">
    <property type="entry name" value="METHYL VIOLOGEN RESISTANCE PROTEIN SMVA"/>
    <property type="match status" value="1"/>
</dbReference>
<dbReference type="InterPro" id="IPR020846">
    <property type="entry name" value="MFS_dom"/>
</dbReference>
<keyword evidence="4 7" id="KW-0812">Transmembrane</keyword>
<evidence type="ECO:0000256" key="6">
    <source>
        <dbReference type="ARBA" id="ARBA00023136"/>
    </source>
</evidence>
<feature type="transmembrane region" description="Helical" evidence="7">
    <location>
        <begin position="165"/>
        <end position="189"/>
    </location>
</feature>
<feature type="transmembrane region" description="Helical" evidence="7">
    <location>
        <begin position="307"/>
        <end position="326"/>
    </location>
</feature>
<comment type="caution">
    <text evidence="9">The sequence shown here is derived from an EMBL/GenBank/DDBJ whole genome shotgun (WGS) entry which is preliminary data.</text>
</comment>
<keyword evidence="2" id="KW-0813">Transport</keyword>
<dbReference type="AlphaFoldDB" id="A0A2T0QCZ0"/>
<dbReference type="Proteomes" id="UP000237846">
    <property type="component" value="Unassembled WGS sequence"/>
</dbReference>
<dbReference type="EMBL" id="PVZC01000001">
    <property type="protein sequence ID" value="PRY01768.1"/>
    <property type="molecule type" value="Genomic_DNA"/>
</dbReference>
<name>A0A2T0QCZ0_9ACTN</name>
<evidence type="ECO:0000256" key="2">
    <source>
        <dbReference type="ARBA" id="ARBA00022448"/>
    </source>
</evidence>
<dbReference type="GO" id="GO:0022857">
    <property type="term" value="F:transmembrane transporter activity"/>
    <property type="evidence" value="ECO:0007669"/>
    <property type="project" value="InterPro"/>
</dbReference>
<dbReference type="OrthoDB" id="3218509at2"/>
<keyword evidence="3" id="KW-1003">Cell membrane</keyword>
<dbReference type="RefSeq" id="WP_106238037.1">
    <property type="nucleotide sequence ID" value="NZ_PVZC01000001.1"/>
</dbReference>
<dbReference type="InterPro" id="IPR011701">
    <property type="entry name" value="MFS"/>
</dbReference>
<feature type="transmembrane region" description="Helical" evidence="7">
    <location>
        <begin position="139"/>
        <end position="159"/>
    </location>
</feature>
<evidence type="ECO:0000256" key="7">
    <source>
        <dbReference type="SAM" id="Phobius"/>
    </source>
</evidence>
<gene>
    <name evidence="9" type="ORF">CLV72_101363</name>
</gene>
<feature type="transmembrane region" description="Helical" evidence="7">
    <location>
        <begin position="52"/>
        <end position="69"/>
    </location>
</feature>
<feature type="transmembrane region" description="Helical" evidence="7">
    <location>
        <begin position="476"/>
        <end position="498"/>
    </location>
</feature>
<feature type="transmembrane region" description="Helical" evidence="7">
    <location>
        <begin position="333"/>
        <end position="352"/>
    </location>
</feature>
<dbReference type="CDD" id="cd17321">
    <property type="entry name" value="MFS_MMR_MDR_like"/>
    <property type="match status" value="1"/>
</dbReference>
<evidence type="ECO:0000256" key="5">
    <source>
        <dbReference type="ARBA" id="ARBA00022989"/>
    </source>
</evidence>
<dbReference type="InterPro" id="IPR036259">
    <property type="entry name" value="MFS_trans_sf"/>
</dbReference>
<dbReference type="PANTHER" id="PTHR42718">
    <property type="entry name" value="MAJOR FACILITATOR SUPERFAMILY MULTIDRUG TRANSPORTER MFSC"/>
    <property type="match status" value="1"/>
</dbReference>
<feature type="transmembrane region" description="Helical" evidence="7">
    <location>
        <begin position="201"/>
        <end position="218"/>
    </location>
</feature>
<dbReference type="GO" id="GO:0005886">
    <property type="term" value="C:plasma membrane"/>
    <property type="evidence" value="ECO:0007669"/>
    <property type="project" value="UniProtKB-SubCell"/>
</dbReference>
<feature type="domain" description="Major facilitator superfamily (MFS) profile" evidence="8">
    <location>
        <begin position="15"/>
        <end position="502"/>
    </location>
</feature>
<dbReference type="Gene3D" id="1.20.1250.20">
    <property type="entry name" value="MFS general substrate transporter like domains"/>
    <property type="match status" value="1"/>
</dbReference>
<evidence type="ECO:0000259" key="8">
    <source>
        <dbReference type="PROSITE" id="PS50850"/>
    </source>
</evidence>
<evidence type="ECO:0000256" key="4">
    <source>
        <dbReference type="ARBA" id="ARBA00022692"/>
    </source>
</evidence>
<protein>
    <submittedName>
        <fullName evidence="9">DHA2 family multidrug resistance protein-like MFS transporter</fullName>
    </submittedName>
</protein>
<proteinExistence type="predicted"/>
<feature type="transmembrane region" description="Helical" evidence="7">
    <location>
        <begin position="358"/>
        <end position="384"/>
    </location>
</feature>
<accession>A0A2T0QCZ0</accession>